<keyword evidence="1" id="KW-0175">Coiled coil</keyword>
<organism evidence="2 3">
    <name type="scientific">Cerrena zonata</name>
    <dbReference type="NCBI Taxonomy" id="2478898"/>
    <lineage>
        <taxon>Eukaryota</taxon>
        <taxon>Fungi</taxon>
        <taxon>Dikarya</taxon>
        <taxon>Basidiomycota</taxon>
        <taxon>Agaricomycotina</taxon>
        <taxon>Agaricomycetes</taxon>
        <taxon>Polyporales</taxon>
        <taxon>Cerrenaceae</taxon>
        <taxon>Cerrena</taxon>
    </lineage>
</organism>
<protein>
    <submittedName>
        <fullName evidence="2">Uncharacterized protein</fullName>
    </submittedName>
</protein>
<keyword evidence="3" id="KW-1185">Reference proteome</keyword>
<evidence type="ECO:0000313" key="2">
    <source>
        <dbReference type="EMBL" id="KAK7677137.1"/>
    </source>
</evidence>
<sequence>MCMDLCPSMFLNATHTGQTSLVHGQPSTSKPYQAYTLFPDVTPGYASGTETAWQERKVIKKDLLEARLKKEEEEKAKKVADGSEENVVKGLKKRESQDEITLNSVVSDGSTICGGDQPLENDTTVEWLIQKAKKGISKLKNGEKRK</sequence>
<feature type="coiled-coil region" evidence="1">
    <location>
        <begin position="54"/>
        <end position="81"/>
    </location>
</feature>
<name>A0AAW0FBD7_9APHY</name>
<gene>
    <name evidence="2" type="ORF">QCA50_019846</name>
</gene>
<proteinExistence type="predicted"/>
<evidence type="ECO:0000256" key="1">
    <source>
        <dbReference type="SAM" id="Coils"/>
    </source>
</evidence>
<accession>A0AAW0FBD7</accession>
<reference evidence="2 3" key="1">
    <citation type="submission" date="2022-09" db="EMBL/GenBank/DDBJ databases">
        <authorList>
            <person name="Palmer J.M."/>
        </authorList>
    </citation>
    <scope>NUCLEOTIDE SEQUENCE [LARGE SCALE GENOMIC DNA]</scope>
    <source>
        <strain evidence="2 3">DSM 7382</strain>
    </source>
</reference>
<dbReference type="EMBL" id="JASBNA010000094">
    <property type="protein sequence ID" value="KAK7677137.1"/>
    <property type="molecule type" value="Genomic_DNA"/>
</dbReference>
<comment type="caution">
    <text evidence="2">The sequence shown here is derived from an EMBL/GenBank/DDBJ whole genome shotgun (WGS) entry which is preliminary data.</text>
</comment>
<evidence type="ECO:0000313" key="3">
    <source>
        <dbReference type="Proteomes" id="UP001385951"/>
    </source>
</evidence>
<dbReference type="AlphaFoldDB" id="A0AAW0FBD7"/>
<dbReference type="Proteomes" id="UP001385951">
    <property type="component" value="Unassembled WGS sequence"/>
</dbReference>